<dbReference type="PANTHER" id="PTHR10367:SF17">
    <property type="entry name" value="MRNA-CAPPING ENZYME"/>
    <property type="match status" value="1"/>
</dbReference>
<evidence type="ECO:0000259" key="14">
    <source>
        <dbReference type="PROSITE" id="PS50056"/>
    </source>
</evidence>
<keyword evidence="8 13" id="KW-0342">GTP-binding</keyword>
<dbReference type="GO" id="GO:0005525">
    <property type="term" value="F:GTP binding"/>
    <property type="evidence" value="ECO:0007669"/>
    <property type="project" value="UniProtKB-KW"/>
</dbReference>
<evidence type="ECO:0000256" key="2">
    <source>
        <dbReference type="ARBA" id="ARBA00012475"/>
    </source>
</evidence>
<dbReference type="STRING" id="180498.A0A067JPL2"/>
<dbReference type="FunFam" id="2.40.50.140:FF:000188">
    <property type="entry name" value="mRNA capping enzyme family protein"/>
    <property type="match status" value="1"/>
</dbReference>
<dbReference type="Gene3D" id="2.40.50.140">
    <property type="entry name" value="Nucleic acid-binding proteins"/>
    <property type="match status" value="1"/>
</dbReference>
<dbReference type="PROSITE" id="PS00383">
    <property type="entry name" value="TYR_PHOSPHATASE_1"/>
    <property type="match status" value="1"/>
</dbReference>
<evidence type="ECO:0000313" key="16">
    <source>
        <dbReference type="Proteomes" id="UP000027138"/>
    </source>
</evidence>
<organism evidence="15 16">
    <name type="scientific">Jatropha curcas</name>
    <name type="common">Barbados nut</name>
    <dbReference type="NCBI Taxonomy" id="180498"/>
    <lineage>
        <taxon>Eukaryota</taxon>
        <taxon>Viridiplantae</taxon>
        <taxon>Streptophyta</taxon>
        <taxon>Embryophyta</taxon>
        <taxon>Tracheophyta</taxon>
        <taxon>Spermatophyta</taxon>
        <taxon>Magnoliopsida</taxon>
        <taxon>eudicotyledons</taxon>
        <taxon>Gunneridae</taxon>
        <taxon>Pentapetalae</taxon>
        <taxon>rosids</taxon>
        <taxon>fabids</taxon>
        <taxon>Malpighiales</taxon>
        <taxon>Euphorbiaceae</taxon>
        <taxon>Crotonoideae</taxon>
        <taxon>Jatropheae</taxon>
        <taxon>Jatropha</taxon>
    </lineage>
</organism>
<dbReference type="Proteomes" id="UP000027138">
    <property type="component" value="Unassembled WGS sequence"/>
</dbReference>
<keyword evidence="9" id="KW-0539">Nucleus</keyword>
<dbReference type="GO" id="GO:0140818">
    <property type="term" value="F:mRNA 5'-triphosphate monophosphatase activity"/>
    <property type="evidence" value="ECO:0007669"/>
    <property type="project" value="InterPro"/>
</dbReference>
<dbReference type="InterPro" id="IPR051029">
    <property type="entry name" value="mRNA_Capping_Enz/RNA_Phosphat"/>
</dbReference>
<evidence type="ECO:0000256" key="12">
    <source>
        <dbReference type="PIRSR" id="PIRSR036958-2"/>
    </source>
</evidence>
<name>A0A067JPL2_JATCU</name>
<feature type="domain" description="Tyrosine specific protein phosphatases" evidence="14">
    <location>
        <begin position="170"/>
        <end position="239"/>
    </location>
</feature>
<feature type="binding site" evidence="13">
    <location>
        <begin position="602"/>
        <end position="607"/>
    </location>
    <ligand>
        <name>GTP</name>
        <dbReference type="ChEBI" id="CHEBI:37565"/>
    </ligand>
</feature>
<evidence type="ECO:0000256" key="11">
    <source>
        <dbReference type="PIRSR" id="PIRSR036958-1"/>
    </source>
</evidence>
<dbReference type="FunFam" id="3.30.470.30:FF:000005">
    <property type="entry name" value="mRNA capping enzyme, putative"/>
    <property type="match status" value="1"/>
</dbReference>
<keyword evidence="16" id="KW-1185">Reference proteome</keyword>
<proteinExistence type="predicted"/>
<dbReference type="InterPro" id="IPR012340">
    <property type="entry name" value="NA-bd_OB-fold"/>
</dbReference>
<keyword evidence="3" id="KW-0507">mRNA processing</keyword>
<dbReference type="SUPFAM" id="SSF52799">
    <property type="entry name" value="(Phosphotyrosine protein) phosphatases II"/>
    <property type="match status" value="1"/>
</dbReference>
<gene>
    <name evidence="15" type="ORF">JCGZ_21950</name>
</gene>
<dbReference type="EC" id="2.7.7.50" evidence="2"/>
<evidence type="ECO:0000313" key="15">
    <source>
        <dbReference type="EMBL" id="KDP21479.1"/>
    </source>
</evidence>
<evidence type="ECO:0000256" key="6">
    <source>
        <dbReference type="ARBA" id="ARBA00022741"/>
    </source>
</evidence>
<evidence type="ECO:0000256" key="1">
    <source>
        <dbReference type="ARBA" id="ARBA00004123"/>
    </source>
</evidence>
<dbReference type="SUPFAM" id="SSF56091">
    <property type="entry name" value="DNA ligase/mRNA capping enzyme, catalytic domain"/>
    <property type="match status" value="1"/>
</dbReference>
<dbReference type="InterPro" id="IPR017074">
    <property type="entry name" value="mRNA_cap_enz_bifunc"/>
</dbReference>
<dbReference type="OrthoDB" id="200924at2759"/>
<keyword evidence="4" id="KW-0808">Transferase</keyword>
<dbReference type="GO" id="GO:0004484">
    <property type="term" value="F:mRNA guanylyltransferase activity"/>
    <property type="evidence" value="ECO:0007669"/>
    <property type="project" value="UniProtKB-EC"/>
</dbReference>
<sequence>MDFNGSSQSKKYKEESLVREVAGREHVGAADSGGRQWRMKRKFPSEGQVHVPPSHMHDRQFKFGNHGSYNGNMLPHGWLDCPAYGEAVGCIIPSKVPLGESFSQIIPSKRYTPKHVIYEQRQRGRELGLVIDLTNTNRYYPISAWLGEGIGHIKIRCKGRDDVPDDASIDKFVYEVLQFQSRETHSEKYILVHCTHGHNRTGYMIAHFLKRTKSISVTEAIDIFARARPPGIYKQDYIDSLYMCYQEEKPALVVCPQTPEWKRSSDPEFNSEAVHDHRNGAAPLHEHYVGDHVMTNDDLLGNAVCSDQQQAMRQICYQLLKLGVPARRNLHFPGSHPVSLNRDNLQLLRQRYYYATWKADGTRYMMLITRDGCYLIDRNFYFRKVNMRFPCKNMNKGVLDQTHHYTLLDGEMVIDTDSNTQKQERRYLIYDVMAINQTSMIELPFHERWKMLVKEVIEPRNWEREALSKSMNPYYRYDMEPFSVRRKDFWLLSTVDKVLKQFIPRLSHEADGLIFQGWDDPYVPRTHEGLLKWKYLHMNSVDFLFELRDPNRQLLFLYERGRKKLMEGNRVVFNDASDLSLYSGRIIECSWDSERQVWIFMRIRTDKSTPNEFNTYRKVMRSIRDNINEEVLFKEIDEIIRLPMYADRIQNDIKAHQNRTSARHK</sequence>
<comment type="catalytic activity">
    <reaction evidence="10">
        <text>a 5'-end diphospho-ribonucleoside in mRNA + GTP + H(+) = a 5'-end (5'-triphosphoguanosine)-ribonucleoside in mRNA + diphosphate</text>
        <dbReference type="Rhea" id="RHEA:67012"/>
        <dbReference type="Rhea" id="RHEA-COMP:17165"/>
        <dbReference type="Rhea" id="RHEA-COMP:17166"/>
        <dbReference type="ChEBI" id="CHEBI:15378"/>
        <dbReference type="ChEBI" id="CHEBI:33019"/>
        <dbReference type="ChEBI" id="CHEBI:37565"/>
        <dbReference type="ChEBI" id="CHEBI:167616"/>
        <dbReference type="ChEBI" id="CHEBI:167617"/>
        <dbReference type="EC" id="2.7.7.50"/>
    </reaction>
    <physiologicalReaction direction="left-to-right" evidence="10">
        <dbReference type="Rhea" id="RHEA:67013"/>
    </physiologicalReaction>
</comment>
<dbReference type="Gene3D" id="3.90.190.10">
    <property type="entry name" value="Protein tyrosine phosphatase superfamily"/>
    <property type="match status" value="1"/>
</dbReference>
<dbReference type="InterPro" id="IPR000387">
    <property type="entry name" value="Tyr_Pase_dom"/>
</dbReference>
<dbReference type="Pfam" id="PF03919">
    <property type="entry name" value="mRNA_cap_C"/>
    <property type="match status" value="1"/>
</dbReference>
<evidence type="ECO:0000256" key="5">
    <source>
        <dbReference type="ARBA" id="ARBA00022695"/>
    </source>
</evidence>
<dbReference type="CDD" id="cd07895">
    <property type="entry name" value="Adenylation_mRNA_capping"/>
    <property type="match status" value="1"/>
</dbReference>
<reference evidence="15 16" key="1">
    <citation type="journal article" date="2014" name="PLoS ONE">
        <title>Global Analysis of Gene Expression Profiles in Physic Nut (Jatropha curcas L.) Seedlings Exposed to Salt Stress.</title>
        <authorList>
            <person name="Zhang L."/>
            <person name="Zhang C."/>
            <person name="Wu P."/>
            <person name="Chen Y."/>
            <person name="Li M."/>
            <person name="Jiang H."/>
            <person name="Wu G."/>
        </authorList>
    </citation>
    <scope>NUCLEOTIDE SEQUENCE [LARGE SCALE GENOMIC DNA]</scope>
    <source>
        <strain evidence="16">cv. GZQX0401</strain>
        <tissue evidence="15">Young leaves</tissue>
    </source>
</reference>
<dbReference type="GO" id="GO:0006370">
    <property type="term" value="P:7-methylguanosine mRNA capping"/>
    <property type="evidence" value="ECO:0007669"/>
    <property type="project" value="UniProtKB-KW"/>
</dbReference>
<dbReference type="InterPro" id="IPR029021">
    <property type="entry name" value="Prot-tyrosine_phosphatase-like"/>
</dbReference>
<dbReference type="EMBL" id="KK915662">
    <property type="protein sequence ID" value="KDP21479.1"/>
    <property type="molecule type" value="Genomic_DNA"/>
</dbReference>
<evidence type="ECO:0000256" key="4">
    <source>
        <dbReference type="ARBA" id="ARBA00022679"/>
    </source>
</evidence>
<dbReference type="Pfam" id="PF01331">
    <property type="entry name" value="mRNA_cap_enzyme"/>
    <property type="match status" value="1"/>
</dbReference>
<keyword evidence="5" id="KW-0548">Nucleotidyltransferase</keyword>
<dbReference type="InterPro" id="IPR001339">
    <property type="entry name" value="mRNA_cap_enzyme_adenylation"/>
</dbReference>
<dbReference type="InterPro" id="IPR016130">
    <property type="entry name" value="Tyr_Pase_AS"/>
</dbReference>
<dbReference type="AlphaFoldDB" id="A0A067JPL2"/>
<evidence type="ECO:0000256" key="13">
    <source>
        <dbReference type="PIRSR" id="PIRSR036958-3"/>
    </source>
</evidence>
<keyword evidence="6 13" id="KW-0547">Nucleotide-binding</keyword>
<feature type="binding site" evidence="13">
    <location>
        <begin position="409"/>
        <end position="411"/>
    </location>
    <ligand>
        <name>GTP</name>
        <dbReference type="ChEBI" id="CHEBI:37565"/>
    </ligand>
</feature>
<dbReference type="Pfam" id="PF00782">
    <property type="entry name" value="DSPc"/>
    <property type="match status" value="1"/>
</dbReference>
<feature type="active site" description="Phosphocysteine intermediate" evidence="11">
    <location>
        <position position="194"/>
    </location>
</feature>
<dbReference type="PIRSF" id="PIRSF036958">
    <property type="entry name" value="mRNA_capping_HCE"/>
    <property type="match status" value="1"/>
</dbReference>
<dbReference type="GO" id="GO:0005634">
    <property type="term" value="C:nucleus"/>
    <property type="evidence" value="ECO:0007669"/>
    <property type="project" value="UniProtKB-SubCell"/>
</dbReference>
<evidence type="ECO:0000256" key="8">
    <source>
        <dbReference type="ARBA" id="ARBA00023134"/>
    </source>
</evidence>
<evidence type="ECO:0000256" key="3">
    <source>
        <dbReference type="ARBA" id="ARBA00022664"/>
    </source>
</evidence>
<feature type="binding site" evidence="13">
    <location>
        <position position="363"/>
    </location>
    <ligand>
        <name>GTP</name>
        <dbReference type="ChEBI" id="CHEBI:37565"/>
    </ligand>
</feature>
<feature type="binding site" evidence="13">
    <location>
        <position position="378"/>
    </location>
    <ligand>
        <name>GTP</name>
        <dbReference type="ChEBI" id="CHEBI:37565"/>
    </ligand>
</feature>
<keyword evidence="7" id="KW-0506">mRNA capping</keyword>
<dbReference type="CDD" id="cd14502">
    <property type="entry name" value="RNA_5'-triphosphatase"/>
    <property type="match status" value="1"/>
</dbReference>
<dbReference type="SUPFAM" id="SSF50249">
    <property type="entry name" value="Nucleic acid-binding proteins"/>
    <property type="match status" value="1"/>
</dbReference>
<dbReference type="InterPro" id="IPR000340">
    <property type="entry name" value="Dual-sp_phosphatase_cat-dom"/>
</dbReference>
<accession>A0A067JPL2</accession>
<dbReference type="Gene3D" id="3.30.470.30">
    <property type="entry name" value="DNA ligase/mRNA capping enzyme"/>
    <property type="match status" value="1"/>
</dbReference>
<protein>
    <recommendedName>
        <fullName evidence="2">mRNA guanylyltransferase</fullName>
        <ecNumber evidence="2">2.7.7.50</ecNumber>
    </recommendedName>
</protein>
<dbReference type="InterPro" id="IPR013846">
    <property type="entry name" value="mRNA_cap_enzyme_C"/>
</dbReference>
<evidence type="ECO:0000256" key="7">
    <source>
        <dbReference type="ARBA" id="ARBA00023042"/>
    </source>
</evidence>
<evidence type="ECO:0000256" key="9">
    <source>
        <dbReference type="ARBA" id="ARBA00023242"/>
    </source>
</evidence>
<feature type="binding site" evidence="13">
    <location>
        <begin position="532"/>
        <end position="534"/>
    </location>
    <ligand>
        <name>GTP</name>
        <dbReference type="ChEBI" id="CHEBI:37565"/>
    </ligand>
</feature>
<dbReference type="FunFam" id="3.90.190.10:FF:000055">
    <property type="entry name" value="mRNA capping enzyme family protein"/>
    <property type="match status" value="1"/>
</dbReference>
<comment type="subcellular location">
    <subcellularLocation>
        <location evidence="1">Nucleus</location>
    </subcellularLocation>
</comment>
<dbReference type="KEGG" id="jcu:105650013"/>
<dbReference type="PROSITE" id="PS50056">
    <property type="entry name" value="TYR_PHOSPHATASE_2"/>
    <property type="match status" value="1"/>
</dbReference>
<feature type="active site" description="N6-GMP-lysine intermediate" evidence="12">
    <location>
        <position position="358"/>
    </location>
</feature>
<dbReference type="PANTHER" id="PTHR10367">
    <property type="entry name" value="MRNA-CAPPING ENZYME"/>
    <property type="match status" value="1"/>
</dbReference>
<evidence type="ECO:0000256" key="10">
    <source>
        <dbReference type="ARBA" id="ARBA00044624"/>
    </source>
</evidence>
<dbReference type="GO" id="GO:0005524">
    <property type="term" value="F:ATP binding"/>
    <property type="evidence" value="ECO:0007669"/>
    <property type="project" value="InterPro"/>
</dbReference>